<dbReference type="Gene3D" id="1.10.3730.20">
    <property type="match status" value="1"/>
</dbReference>
<evidence type="ECO:0000259" key="7">
    <source>
        <dbReference type="Pfam" id="PF00892"/>
    </source>
</evidence>
<evidence type="ECO:0000256" key="4">
    <source>
        <dbReference type="ARBA" id="ARBA00022989"/>
    </source>
</evidence>
<feature type="transmembrane region" description="Helical" evidence="6">
    <location>
        <begin position="211"/>
        <end position="232"/>
    </location>
</feature>
<proteinExistence type="inferred from homology"/>
<evidence type="ECO:0000256" key="3">
    <source>
        <dbReference type="ARBA" id="ARBA00022692"/>
    </source>
</evidence>
<evidence type="ECO:0000313" key="9">
    <source>
        <dbReference type="Proteomes" id="UP000628017"/>
    </source>
</evidence>
<feature type="transmembrane region" description="Helical" evidence="6">
    <location>
        <begin position="75"/>
        <end position="96"/>
    </location>
</feature>
<evidence type="ECO:0000256" key="1">
    <source>
        <dbReference type="ARBA" id="ARBA00004141"/>
    </source>
</evidence>
<keyword evidence="3 6" id="KW-0812">Transmembrane</keyword>
<keyword evidence="9" id="KW-1185">Reference proteome</keyword>
<protein>
    <recommendedName>
        <fullName evidence="7">EamA domain-containing protein</fullName>
    </recommendedName>
</protein>
<reference evidence="8" key="1">
    <citation type="journal article" date="2014" name="Int. J. Syst. Evol. Microbiol.">
        <title>Complete genome sequence of Corynebacterium casei LMG S-19264T (=DSM 44701T), isolated from a smear-ripened cheese.</title>
        <authorList>
            <consortium name="US DOE Joint Genome Institute (JGI-PGF)"/>
            <person name="Walter F."/>
            <person name="Albersmeier A."/>
            <person name="Kalinowski J."/>
            <person name="Ruckert C."/>
        </authorList>
    </citation>
    <scope>NUCLEOTIDE SEQUENCE</scope>
    <source>
        <strain evidence="8">CGMCC 1.15880</strain>
    </source>
</reference>
<dbReference type="Proteomes" id="UP000628017">
    <property type="component" value="Unassembled WGS sequence"/>
</dbReference>
<evidence type="ECO:0000256" key="5">
    <source>
        <dbReference type="ARBA" id="ARBA00023136"/>
    </source>
</evidence>
<feature type="transmembrane region" description="Helical" evidence="6">
    <location>
        <begin position="102"/>
        <end position="120"/>
    </location>
</feature>
<dbReference type="SUPFAM" id="SSF103481">
    <property type="entry name" value="Multidrug resistance efflux transporter EmrE"/>
    <property type="match status" value="2"/>
</dbReference>
<dbReference type="InterPro" id="IPR000620">
    <property type="entry name" value="EamA_dom"/>
</dbReference>
<dbReference type="InterPro" id="IPR037185">
    <property type="entry name" value="EmrE-like"/>
</dbReference>
<reference evidence="8" key="2">
    <citation type="submission" date="2020-09" db="EMBL/GenBank/DDBJ databases">
        <authorList>
            <person name="Sun Q."/>
            <person name="Zhou Y."/>
        </authorList>
    </citation>
    <scope>NUCLEOTIDE SEQUENCE</scope>
    <source>
        <strain evidence="8">CGMCC 1.15880</strain>
    </source>
</reference>
<feature type="transmembrane region" description="Helical" evidence="6">
    <location>
        <begin position="265"/>
        <end position="283"/>
    </location>
</feature>
<dbReference type="AlphaFoldDB" id="A0A916VM67"/>
<accession>A0A916VM67</accession>
<feature type="transmembrane region" description="Helical" evidence="6">
    <location>
        <begin position="45"/>
        <end position="63"/>
    </location>
</feature>
<comment type="subcellular location">
    <subcellularLocation>
        <location evidence="1">Membrane</location>
        <topology evidence="1">Multi-pass membrane protein</topology>
    </subcellularLocation>
</comment>
<dbReference type="Pfam" id="PF00892">
    <property type="entry name" value="EamA"/>
    <property type="match status" value="2"/>
</dbReference>
<keyword evidence="5 6" id="KW-0472">Membrane</keyword>
<dbReference type="GO" id="GO:0016020">
    <property type="term" value="C:membrane"/>
    <property type="evidence" value="ECO:0007669"/>
    <property type="project" value="UniProtKB-SubCell"/>
</dbReference>
<dbReference type="RefSeq" id="WP_188670530.1">
    <property type="nucleotide sequence ID" value="NZ_BMKA01000001.1"/>
</dbReference>
<comment type="similarity">
    <text evidence="2">Belongs to the drug/metabolite transporter (DMT) superfamily. 10 TMS drug/metabolite exporter (DME) (TC 2.A.7.3) family.</text>
</comment>
<feature type="transmembrane region" description="Helical" evidence="6">
    <location>
        <begin position="153"/>
        <end position="171"/>
    </location>
</feature>
<evidence type="ECO:0000256" key="6">
    <source>
        <dbReference type="SAM" id="Phobius"/>
    </source>
</evidence>
<sequence>MAPAAHNPKRAAIMILLAASLIASTTIVAKYLGTLGTPLHPLQVSAGRFVFAFLALLAFSAITRPKISNPQVGLHLGRSLFGWVGVTLMFTAVARIPVSDATAISFLNPVFGMMLAIPILGEKVGRWRWSAAGIALFGAVILLRPGGGSFQPAALFALAAALFMGLEVVLIKLLSGREPPMQILLFNNGIGATLALTAALFVWTTPTWDQWIGLCLIGLLMVCGQALFIQAMRSAEASFVLPFSYSTLVFAAVYDFWAFDARPDGISVTGATVILGGAALLAWREMRIKN</sequence>
<keyword evidence="4 6" id="KW-1133">Transmembrane helix</keyword>
<feature type="transmembrane region" description="Helical" evidence="6">
    <location>
        <begin position="183"/>
        <end position="205"/>
    </location>
</feature>
<feature type="domain" description="EamA" evidence="7">
    <location>
        <begin position="153"/>
        <end position="282"/>
    </location>
</feature>
<name>A0A916VM67_9RHOB</name>
<feature type="domain" description="EamA" evidence="7">
    <location>
        <begin position="11"/>
        <end position="143"/>
    </location>
</feature>
<dbReference type="EMBL" id="BMKA01000001">
    <property type="protein sequence ID" value="GGA07945.1"/>
    <property type="molecule type" value="Genomic_DNA"/>
</dbReference>
<feature type="transmembrane region" description="Helical" evidence="6">
    <location>
        <begin position="127"/>
        <end position="147"/>
    </location>
</feature>
<comment type="caution">
    <text evidence="8">The sequence shown here is derived from an EMBL/GenBank/DDBJ whole genome shotgun (WGS) entry which is preliminary data.</text>
</comment>
<feature type="transmembrane region" description="Helical" evidence="6">
    <location>
        <begin position="239"/>
        <end position="259"/>
    </location>
</feature>
<dbReference type="PANTHER" id="PTHR22911:SF6">
    <property type="entry name" value="SOLUTE CARRIER FAMILY 35 MEMBER G1"/>
    <property type="match status" value="1"/>
</dbReference>
<gene>
    <name evidence="8" type="ORF">GCM10011498_04700</name>
</gene>
<organism evidence="8 9">
    <name type="scientific">Neptunicoccus cionae</name>
    <dbReference type="NCBI Taxonomy" id="2035344"/>
    <lineage>
        <taxon>Bacteria</taxon>
        <taxon>Pseudomonadati</taxon>
        <taxon>Pseudomonadota</taxon>
        <taxon>Alphaproteobacteria</taxon>
        <taxon>Rhodobacterales</taxon>
        <taxon>Paracoccaceae</taxon>
        <taxon>Neptunicoccus</taxon>
    </lineage>
</organism>
<evidence type="ECO:0000256" key="2">
    <source>
        <dbReference type="ARBA" id="ARBA00009853"/>
    </source>
</evidence>
<dbReference type="PANTHER" id="PTHR22911">
    <property type="entry name" value="ACYL-MALONYL CONDENSING ENZYME-RELATED"/>
    <property type="match status" value="1"/>
</dbReference>
<evidence type="ECO:0000313" key="8">
    <source>
        <dbReference type="EMBL" id="GGA07945.1"/>
    </source>
</evidence>